<organism evidence="4 5">
    <name type="scientific">Cichlidogyrus casuarinus</name>
    <dbReference type="NCBI Taxonomy" id="1844966"/>
    <lineage>
        <taxon>Eukaryota</taxon>
        <taxon>Metazoa</taxon>
        <taxon>Spiralia</taxon>
        <taxon>Lophotrochozoa</taxon>
        <taxon>Platyhelminthes</taxon>
        <taxon>Monogenea</taxon>
        <taxon>Monopisthocotylea</taxon>
        <taxon>Dactylogyridea</taxon>
        <taxon>Ancyrocephalidae</taxon>
        <taxon>Cichlidogyrus</taxon>
    </lineage>
</organism>
<dbReference type="AlphaFoldDB" id="A0ABD2QIC3"/>
<feature type="domain" description="Rho-GAP" evidence="3">
    <location>
        <begin position="60"/>
        <end position="287"/>
    </location>
</feature>
<sequence>MYPSRFWELCKLHLSTIVDIPSDFMDTSMERCQMPILQAHGLTRNVKWTSWNPLKNTQEVPLLPARKRLDVNTVTGIISIMEFLSTKDNLMQEGLFRKTGSIVRQKEIKKTIMDQIQQGGSVDIEKLQIPTRKTRTNVKPAPINVHDIASVLKLILSELPIPLLTDELLPVYNQVAELTSGNLNDKGERVPLTPTQMILAQAKQLKSLRILNQYLPGDNAMLLRRLLDLLTDTLENSTSNLMTAEALGTLFGLLLFAPGKSGKALHTTYTNLTQLATLLIREGSKSAFSFPTSLSKDVLANCFRDTFIYKSSSEDSGLCSNSTPSADSESLISINGPLDDLAELPPITTQMVFARSSSPDKTMTPEGFQSTQFAVAELCAQVQALPDNDTRKRRLIQRFNHSNGGITPVPLEKSLQTQSTKRGARSIRGSISKKIRMQLEKDGINASKVNLLPQGEVIPLCVTPSTSSVEANGPFCCPLVETFVTPLIKMAQSATLSGSGRKKRRAQVKRSVSIHSTNMDAFEKSIILDGAFYPTPDTSECDSDIIDDLLEQDCSFVYSSTKHEIPMDSLDAVSVISVNAERIASIRRTKSMSAVRYL</sequence>
<name>A0ABD2QIC3_9PLAT</name>
<evidence type="ECO:0000313" key="5">
    <source>
        <dbReference type="Proteomes" id="UP001626550"/>
    </source>
</evidence>
<evidence type="ECO:0000259" key="3">
    <source>
        <dbReference type="PROSITE" id="PS50238"/>
    </source>
</evidence>
<dbReference type="Gene3D" id="1.10.555.10">
    <property type="entry name" value="Rho GTPase activation protein"/>
    <property type="match status" value="1"/>
</dbReference>
<dbReference type="PANTHER" id="PTHR14963:SF7">
    <property type="entry name" value="RHO GTPASE-ACTIVATING PROTEIN 19"/>
    <property type="match status" value="1"/>
</dbReference>
<dbReference type="Pfam" id="PF00620">
    <property type="entry name" value="RhoGAP"/>
    <property type="match status" value="1"/>
</dbReference>
<evidence type="ECO:0000313" key="4">
    <source>
        <dbReference type="EMBL" id="KAL3319077.1"/>
    </source>
</evidence>
<keyword evidence="1" id="KW-0343">GTPase activation</keyword>
<protein>
    <recommendedName>
        <fullName evidence="3">Rho-GAP domain-containing protein</fullName>
    </recommendedName>
</protein>
<keyword evidence="5" id="KW-1185">Reference proteome</keyword>
<dbReference type="SUPFAM" id="SSF48350">
    <property type="entry name" value="GTPase activation domain, GAP"/>
    <property type="match status" value="1"/>
</dbReference>
<dbReference type="Proteomes" id="UP001626550">
    <property type="component" value="Unassembled WGS sequence"/>
</dbReference>
<accession>A0ABD2QIC3</accession>
<dbReference type="PANTHER" id="PTHR14963">
    <property type="entry name" value="RHO GTPASE ACTIVATING PROTEIN 18,19-RELATED"/>
    <property type="match status" value="1"/>
</dbReference>
<dbReference type="InterPro" id="IPR008936">
    <property type="entry name" value="Rho_GTPase_activation_prot"/>
</dbReference>
<dbReference type="InterPro" id="IPR000198">
    <property type="entry name" value="RhoGAP_dom"/>
</dbReference>
<proteinExistence type="predicted"/>
<evidence type="ECO:0000256" key="1">
    <source>
        <dbReference type="ARBA" id="ARBA00022468"/>
    </source>
</evidence>
<comment type="caution">
    <text evidence="4">The sequence shown here is derived from an EMBL/GenBank/DDBJ whole genome shotgun (WGS) entry which is preliminary data.</text>
</comment>
<feature type="region of interest" description="Disordered" evidence="2">
    <location>
        <begin position="407"/>
        <end position="426"/>
    </location>
</feature>
<dbReference type="PROSITE" id="PS50238">
    <property type="entry name" value="RHOGAP"/>
    <property type="match status" value="1"/>
</dbReference>
<gene>
    <name evidence="4" type="ORF">Ciccas_002250</name>
</gene>
<dbReference type="EMBL" id="JBJKFK010000172">
    <property type="protein sequence ID" value="KAL3319077.1"/>
    <property type="molecule type" value="Genomic_DNA"/>
</dbReference>
<dbReference type="SMART" id="SM00324">
    <property type="entry name" value="RhoGAP"/>
    <property type="match status" value="1"/>
</dbReference>
<reference evidence="4 5" key="1">
    <citation type="submission" date="2024-11" db="EMBL/GenBank/DDBJ databases">
        <title>Adaptive evolution of stress response genes in parasites aligns with host niche diversity.</title>
        <authorList>
            <person name="Hahn C."/>
            <person name="Resl P."/>
        </authorList>
    </citation>
    <scope>NUCLEOTIDE SEQUENCE [LARGE SCALE GENOMIC DNA]</scope>
    <source>
        <strain evidence="4">EGGRZ-B1_66</strain>
        <tissue evidence="4">Body</tissue>
    </source>
</reference>
<dbReference type="GO" id="GO:0005096">
    <property type="term" value="F:GTPase activator activity"/>
    <property type="evidence" value="ECO:0007669"/>
    <property type="project" value="UniProtKB-KW"/>
</dbReference>
<evidence type="ECO:0000256" key="2">
    <source>
        <dbReference type="SAM" id="MobiDB-lite"/>
    </source>
</evidence>